<dbReference type="CDD" id="cd04301">
    <property type="entry name" value="NAT_SF"/>
    <property type="match status" value="1"/>
</dbReference>
<dbReference type="GO" id="GO:0008999">
    <property type="term" value="F:protein-N-terminal-alanine acetyltransferase activity"/>
    <property type="evidence" value="ECO:0007669"/>
    <property type="project" value="UniProtKB-EC"/>
</dbReference>
<name>A0ABW8UK58_9LACO</name>
<sequence>MMQYYWPDKSEITQHAAALGAWCHQVSAASYPAGSPWRPATFVADLKAPHQYYLFAVAAGQLIGFISYTALFDELEITNVVVAPAWQRQHIAWQLWQVLLQAQTTPVRFYLEVRASNLAAQKLYEKLGFAVINRRREYYTAPVEDALIMALEWKESDYDGKKVAATRVNFSF</sequence>
<dbReference type="PANTHER" id="PTHR43877">
    <property type="entry name" value="AMINOALKYLPHOSPHONATE N-ACETYLTRANSFERASE-RELATED-RELATED"/>
    <property type="match status" value="1"/>
</dbReference>
<dbReference type="GO" id="GO:0005840">
    <property type="term" value="C:ribosome"/>
    <property type="evidence" value="ECO:0007669"/>
    <property type="project" value="UniProtKB-KW"/>
</dbReference>
<proteinExistence type="predicted"/>
<keyword evidence="1 4" id="KW-0808">Transferase</keyword>
<keyword evidence="2 4" id="KW-0012">Acyltransferase</keyword>
<dbReference type="InterPro" id="IPR006464">
    <property type="entry name" value="AcTrfase_RimI/Ard1"/>
</dbReference>
<dbReference type="InterPro" id="IPR000182">
    <property type="entry name" value="GNAT_dom"/>
</dbReference>
<dbReference type="Proteomes" id="UP001625389">
    <property type="component" value="Unassembled WGS sequence"/>
</dbReference>
<keyword evidence="5" id="KW-1185">Reference proteome</keyword>
<organism evidence="4 5">
    <name type="scientific">Loigolactobacillus zhaoyuanensis</name>
    <dbReference type="NCBI Taxonomy" id="2486017"/>
    <lineage>
        <taxon>Bacteria</taxon>
        <taxon>Bacillati</taxon>
        <taxon>Bacillota</taxon>
        <taxon>Bacilli</taxon>
        <taxon>Lactobacillales</taxon>
        <taxon>Lactobacillaceae</taxon>
        <taxon>Loigolactobacillus</taxon>
    </lineage>
</organism>
<feature type="domain" description="N-acetyltransferase" evidence="3">
    <location>
        <begin position="7"/>
        <end position="154"/>
    </location>
</feature>
<dbReference type="InterPro" id="IPR050832">
    <property type="entry name" value="Bact_Acetyltransf"/>
</dbReference>
<dbReference type="InterPro" id="IPR016181">
    <property type="entry name" value="Acyl_CoA_acyltransferase"/>
</dbReference>
<evidence type="ECO:0000256" key="2">
    <source>
        <dbReference type="ARBA" id="ARBA00023315"/>
    </source>
</evidence>
<protein>
    <submittedName>
        <fullName evidence="4">Ribosomal protein S18-alanine N-acetyltransferase</fullName>
        <ecNumber evidence="4">2.3.1.266</ecNumber>
    </submittedName>
</protein>
<evidence type="ECO:0000259" key="3">
    <source>
        <dbReference type="PROSITE" id="PS51186"/>
    </source>
</evidence>
<dbReference type="PANTHER" id="PTHR43877:SF2">
    <property type="entry name" value="AMINOALKYLPHOSPHONATE N-ACETYLTRANSFERASE-RELATED"/>
    <property type="match status" value="1"/>
</dbReference>
<gene>
    <name evidence="4" type="primary">rimI</name>
    <name evidence="4" type="ORF">ACEN34_11795</name>
</gene>
<dbReference type="Gene3D" id="3.40.630.30">
    <property type="match status" value="1"/>
</dbReference>
<keyword evidence="4" id="KW-0689">Ribosomal protein</keyword>
<keyword evidence="4" id="KW-0687">Ribonucleoprotein</keyword>
<dbReference type="EC" id="2.3.1.266" evidence="4"/>
<dbReference type="PROSITE" id="PS51186">
    <property type="entry name" value="GNAT"/>
    <property type="match status" value="1"/>
</dbReference>
<reference evidence="4 5" key="1">
    <citation type="submission" date="2024-08" db="EMBL/GenBank/DDBJ databases">
        <authorList>
            <person name="Arias E."/>
        </authorList>
    </citation>
    <scope>NUCLEOTIDE SEQUENCE [LARGE SCALE GENOMIC DNA]</scope>
    <source>
        <strain evidence="4 5">FAM 25317</strain>
    </source>
</reference>
<dbReference type="RefSeq" id="WP_125550887.1">
    <property type="nucleotide sequence ID" value="NZ_JBGQPK010000078.1"/>
</dbReference>
<dbReference type="SUPFAM" id="SSF55729">
    <property type="entry name" value="Acyl-CoA N-acyltransferases (Nat)"/>
    <property type="match status" value="1"/>
</dbReference>
<evidence type="ECO:0000256" key="1">
    <source>
        <dbReference type="ARBA" id="ARBA00022679"/>
    </source>
</evidence>
<comment type="caution">
    <text evidence="4">The sequence shown here is derived from an EMBL/GenBank/DDBJ whole genome shotgun (WGS) entry which is preliminary data.</text>
</comment>
<evidence type="ECO:0000313" key="5">
    <source>
        <dbReference type="Proteomes" id="UP001625389"/>
    </source>
</evidence>
<accession>A0ABW8UK58</accession>
<dbReference type="EMBL" id="JBGQPK010000078">
    <property type="protein sequence ID" value="MFL2030289.1"/>
    <property type="molecule type" value="Genomic_DNA"/>
</dbReference>
<dbReference type="NCBIfam" id="TIGR01575">
    <property type="entry name" value="rimI"/>
    <property type="match status" value="1"/>
</dbReference>
<dbReference type="Pfam" id="PF00583">
    <property type="entry name" value="Acetyltransf_1"/>
    <property type="match status" value="1"/>
</dbReference>
<evidence type="ECO:0000313" key="4">
    <source>
        <dbReference type="EMBL" id="MFL2030289.1"/>
    </source>
</evidence>